<dbReference type="AlphaFoldDB" id="A0A081K6T4"/>
<organism evidence="1 2">
    <name type="scientific">Endozoicomonas elysicola</name>
    <dbReference type="NCBI Taxonomy" id="305900"/>
    <lineage>
        <taxon>Bacteria</taxon>
        <taxon>Pseudomonadati</taxon>
        <taxon>Pseudomonadota</taxon>
        <taxon>Gammaproteobacteria</taxon>
        <taxon>Oceanospirillales</taxon>
        <taxon>Endozoicomonadaceae</taxon>
        <taxon>Endozoicomonas</taxon>
    </lineage>
</organism>
<evidence type="ECO:0000313" key="2">
    <source>
        <dbReference type="Proteomes" id="UP000027997"/>
    </source>
</evidence>
<gene>
    <name evidence="1" type="ORF">GV64_03080</name>
</gene>
<dbReference type="RefSeq" id="WP_020584657.1">
    <property type="nucleotide sequence ID" value="NZ_JOJP01000001.1"/>
</dbReference>
<comment type="caution">
    <text evidence="1">The sequence shown here is derived from an EMBL/GenBank/DDBJ whole genome shotgun (WGS) entry which is preliminary data.</text>
</comment>
<name>A0A081K6T4_9GAMM</name>
<dbReference type="EMBL" id="JOJP01000001">
    <property type="protein sequence ID" value="KEI69860.1"/>
    <property type="molecule type" value="Genomic_DNA"/>
</dbReference>
<protein>
    <submittedName>
        <fullName evidence="1">Uncharacterized protein</fullName>
    </submittedName>
</protein>
<accession>A0A081K6T4</accession>
<reference evidence="1 2" key="1">
    <citation type="submission" date="2014-06" db="EMBL/GenBank/DDBJ databases">
        <title>Whole Genome Sequences of Three Symbiotic Endozoicomonas Bacteria.</title>
        <authorList>
            <person name="Neave M.J."/>
            <person name="Apprill A."/>
            <person name="Voolstra C.R."/>
        </authorList>
    </citation>
    <scope>NUCLEOTIDE SEQUENCE [LARGE SCALE GENOMIC DNA]</scope>
    <source>
        <strain evidence="1 2">DSM 22380</strain>
    </source>
</reference>
<keyword evidence="2" id="KW-1185">Reference proteome</keyword>
<proteinExistence type="predicted"/>
<evidence type="ECO:0000313" key="1">
    <source>
        <dbReference type="EMBL" id="KEI69860.1"/>
    </source>
</evidence>
<dbReference type="Proteomes" id="UP000027997">
    <property type="component" value="Unassembled WGS sequence"/>
</dbReference>
<sequence>MESIGNAVSCLANIVGQVIKAVIFPVRFVFNRVVYVVSSVVSYLKGDRESSGNISATDQSKLEERKVAVLKTWDFAALKPMILELKSLMVGQTDFFEQQRSGGLFNIEEGERLFRWCVGRPFGDESDSLKAKFNSFFEKLPDGNIIKITSANLEGMLNLACLTESSLHMIRVGEIFKTAIYPKTKEMVDNHLDRVYKLRCSIHELLDRPRPQPLLPFGKASQ</sequence>